<dbReference type="Gene3D" id="3.40.50.12780">
    <property type="entry name" value="N-terminal domain of ligase-like"/>
    <property type="match status" value="1"/>
</dbReference>
<dbReference type="SUPFAM" id="SSF56801">
    <property type="entry name" value="Acetyl-CoA synthetase-like"/>
    <property type="match status" value="1"/>
</dbReference>
<dbReference type="InterPro" id="IPR025110">
    <property type="entry name" value="AMP-bd_C"/>
</dbReference>
<reference evidence="5 6" key="1">
    <citation type="submission" date="2018-07" db="EMBL/GenBank/DDBJ databases">
        <title>Genome sequence of Rhodococcus rhodnii ATCC 35071 from Rhodnius prolixus.</title>
        <authorList>
            <person name="Patel V."/>
            <person name="Vogel K.J."/>
        </authorList>
    </citation>
    <scope>NUCLEOTIDE SEQUENCE [LARGE SCALE GENOMIC DNA]</scope>
    <source>
        <strain evidence="5 6">ATCC 35071</strain>
    </source>
</reference>
<dbReference type="FunFam" id="3.30.300.30:FF:000008">
    <property type="entry name" value="2,3-dihydroxybenzoate-AMP ligase"/>
    <property type="match status" value="1"/>
</dbReference>
<protein>
    <submittedName>
        <fullName evidence="5">Long-chain fatty acid--CoA ligase</fullName>
    </submittedName>
</protein>
<accession>A0A6P2CI68</accession>
<sequence>MSGLHLPERVRTLAATQPHALSIVDGERSLDAASFDALTTRLADALTRVAAPGDHIGAALETGLPGAALFVASAKAGMIFTPLNWRLPAHELAAVAVDAEVTVFVADPAHTAVADAVRTALPDATVLLAGDELDAFTASGTLCDPGFGADPDAPLLQLYTSGTTGRPKGVVITHRNLHNDADGFAVYHWRPDSVALDAMPLFHIAGAGWMSSCVSAGIPLVLLPRFDARAVAETVERHRISHMFLVPSTIQMLIEDPASREHDLSSLRVVAYGSAPITTTLLTRAIEALGCGFLQRYGMTETAGSVTALRVEDHDPSGPHAALLTSAGTPMPGVEISIRDTATGETLAAGETGEIVCRSRNNTRSYWRRPDATAELYTDDGFLRTGDAGHLDDSGYLFVTDRIKDMIISGGENVYPVEVESALAEHPAVAEVAVVGVADIVWGEAVTAVVRVRAGSVVPSEAELIAFAAERVASFKKPRRVVFVDEMPRGATGKLLKRTLREQLSDSLAGAR</sequence>
<dbReference type="InterPro" id="IPR042099">
    <property type="entry name" value="ANL_N_sf"/>
</dbReference>
<dbReference type="PANTHER" id="PTHR43201">
    <property type="entry name" value="ACYL-COA SYNTHETASE"/>
    <property type="match status" value="1"/>
</dbReference>
<dbReference type="Gene3D" id="3.30.300.30">
    <property type="match status" value="1"/>
</dbReference>
<keyword evidence="2 5" id="KW-0436">Ligase</keyword>
<comment type="similarity">
    <text evidence="1">Belongs to the ATP-dependent AMP-binding enzyme family.</text>
</comment>
<evidence type="ECO:0000313" key="6">
    <source>
        <dbReference type="Proteomes" id="UP000471120"/>
    </source>
</evidence>
<evidence type="ECO:0000259" key="4">
    <source>
        <dbReference type="Pfam" id="PF13193"/>
    </source>
</evidence>
<dbReference type="Pfam" id="PF13193">
    <property type="entry name" value="AMP-binding_C"/>
    <property type="match status" value="1"/>
</dbReference>
<proteinExistence type="inferred from homology"/>
<name>A0A6P2CI68_9NOCA</name>
<evidence type="ECO:0000256" key="2">
    <source>
        <dbReference type="ARBA" id="ARBA00022598"/>
    </source>
</evidence>
<evidence type="ECO:0000256" key="1">
    <source>
        <dbReference type="ARBA" id="ARBA00006432"/>
    </source>
</evidence>
<dbReference type="PANTHER" id="PTHR43201:SF5">
    <property type="entry name" value="MEDIUM-CHAIN ACYL-COA LIGASE ACSF2, MITOCHONDRIAL"/>
    <property type="match status" value="1"/>
</dbReference>
<organism evidence="5 6">
    <name type="scientific">Rhodococcus rhodnii</name>
    <dbReference type="NCBI Taxonomy" id="38312"/>
    <lineage>
        <taxon>Bacteria</taxon>
        <taxon>Bacillati</taxon>
        <taxon>Actinomycetota</taxon>
        <taxon>Actinomycetes</taxon>
        <taxon>Mycobacteriales</taxon>
        <taxon>Nocardiaceae</taxon>
        <taxon>Rhodococcus</taxon>
    </lineage>
</organism>
<dbReference type="Pfam" id="PF00501">
    <property type="entry name" value="AMP-binding"/>
    <property type="match status" value="1"/>
</dbReference>
<dbReference type="EMBL" id="QRCM01000001">
    <property type="protein sequence ID" value="TXG92479.1"/>
    <property type="molecule type" value="Genomic_DNA"/>
</dbReference>
<gene>
    <name evidence="5" type="ORF">DW322_06620</name>
</gene>
<dbReference type="InterPro" id="IPR045851">
    <property type="entry name" value="AMP-bd_C_sf"/>
</dbReference>
<evidence type="ECO:0000259" key="3">
    <source>
        <dbReference type="Pfam" id="PF00501"/>
    </source>
</evidence>
<feature type="domain" description="AMP-binding enzyme C-terminal" evidence="4">
    <location>
        <begin position="418"/>
        <end position="494"/>
    </location>
</feature>
<dbReference type="Proteomes" id="UP000471120">
    <property type="component" value="Unassembled WGS sequence"/>
</dbReference>
<evidence type="ECO:0000313" key="5">
    <source>
        <dbReference type="EMBL" id="TXG92479.1"/>
    </source>
</evidence>
<dbReference type="AlphaFoldDB" id="A0A6P2CI68"/>
<comment type="caution">
    <text evidence="5">The sequence shown here is derived from an EMBL/GenBank/DDBJ whole genome shotgun (WGS) entry which is preliminary data.</text>
</comment>
<dbReference type="GO" id="GO:0031956">
    <property type="term" value="F:medium-chain fatty acid-CoA ligase activity"/>
    <property type="evidence" value="ECO:0007669"/>
    <property type="project" value="TreeGrafter"/>
</dbReference>
<feature type="domain" description="AMP-dependent synthetase/ligase" evidence="3">
    <location>
        <begin position="14"/>
        <end position="367"/>
    </location>
</feature>
<dbReference type="GO" id="GO:0006631">
    <property type="term" value="P:fatty acid metabolic process"/>
    <property type="evidence" value="ECO:0007669"/>
    <property type="project" value="TreeGrafter"/>
</dbReference>
<dbReference type="InterPro" id="IPR000873">
    <property type="entry name" value="AMP-dep_synth/lig_dom"/>
</dbReference>
<dbReference type="RefSeq" id="WP_010837651.1">
    <property type="nucleotide sequence ID" value="NZ_QRCM01000001.1"/>
</dbReference>